<dbReference type="Proteomes" id="UP001628874">
    <property type="component" value="Unassembled WGS sequence"/>
</dbReference>
<reference evidence="1 2" key="1">
    <citation type="submission" date="2024-07" db="EMBL/GenBank/DDBJ databases">
        <authorList>
            <person name="Tripathy S."/>
        </authorList>
    </citation>
    <scope>NUCLEOTIDE SEQUENCE [LARGE SCALE GENOMIC DNA]</scope>
    <source>
        <strain evidence="1 2">VB-61278_2</strain>
    </source>
</reference>
<evidence type="ECO:0000313" key="1">
    <source>
        <dbReference type="EMBL" id="MFL9463401.1"/>
    </source>
</evidence>
<protein>
    <submittedName>
        <fullName evidence="1">Uncharacterized protein</fullName>
    </submittedName>
</protein>
<proteinExistence type="predicted"/>
<accession>A0ABW8WQX7</accession>
<evidence type="ECO:0000313" key="2">
    <source>
        <dbReference type="Proteomes" id="UP001628874"/>
    </source>
</evidence>
<name>A0ABW8WQX7_9CYAN</name>
<keyword evidence="2" id="KW-1185">Reference proteome</keyword>
<gene>
    <name evidence="1" type="ORF">AB0759_22580</name>
</gene>
<sequence>MQKLRFTNAWRIATDTNNSQLSDIAEAALPRDSAIFTLARKSGKGILQHVRL</sequence>
<organism evidence="1 2">
    <name type="scientific">Scytonema tolypothrichoides VB-61278_2</name>
    <dbReference type="NCBI Taxonomy" id="3232314"/>
    <lineage>
        <taxon>Bacteria</taxon>
        <taxon>Bacillati</taxon>
        <taxon>Cyanobacteriota</taxon>
        <taxon>Cyanophyceae</taxon>
        <taxon>Nostocales</taxon>
        <taxon>Scytonemataceae</taxon>
        <taxon>Scytonema</taxon>
    </lineage>
</organism>
<dbReference type="EMBL" id="JBFQGM010000008">
    <property type="protein sequence ID" value="MFL9463401.1"/>
    <property type="molecule type" value="Genomic_DNA"/>
</dbReference>
<comment type="caution">
    <text evidence="1">The sequence shown here is derived from an EMBL/GenBank/DDBJ whole genome shotgun (WGS) entry which is preliminary data.</text>
</comment>